<evidence type="ECO:0000256" key="1">
    <source>
        <dbReference type="SAM" id="SignalP"/>
    </source>
</evidence>
<keyword evidence="3" id="KW-1185">Reference proteome</keyword>
<organism evidence="2 3">
    <name type="scientific">Streptomyces roseirectus</name>
    <dbReference type="NCBI Taxonomy" id="2768066"/>
    <lineage>
        <taxon>Bacteria</taxon>
        <taxon>Bacillati</taxon>
        <taxon>Actinomycetota</taxon>
        <taxon>Actinomycetes</taxon>
        <taxon>Kitasatosporales</taxon>
        <taxon>Streptomycetaceae</taxon>
        <taxon>Streptomyces</taxon>
    </lineage>
</organism>
<reference evidence="2 3" key="1">
    <citation type="submission" date="2020-08" db="EMBL/GenBank/DDBJ databases">
        <title>A novel species.</title>
        <authorList>
            <person name="Gao J."/>
        </authorList>
    </citation>
    <scope>NUCLEOTIDE SEQUENCE [LARGE SCALE GENOMIC DNA]</scope>
    <source>
        <strain evidence="2 3">CRXT-G-22</strain>
    </source>
</reference>
<feature type="chain" id="PRO_5028830539" description="Secreted protein" evidence="1">
    <location>
        <begin position="28"/>
        <end position="130"/>
    </location>
</feature>
<evidence type="ECO:0000313" key="3">
    <source>
        <dbReference type="Proteomes" id="UP000516052"/>
    </source>
</evidence>
<dbReference type="AlphaFoldDB" id="A0A7H0IQF7"/>
<sequence length="130" mass="13654">MRTRLIASWLSAGAALAALLAPTTATAAPATTVPATQAGPYCIPEARVCAGLDGNATQGYQYVFTIHQPPSSLTFRFTVNGLPATGGYRVVTQPTYVQGWFFPSPPLVRGDEICMTLSGIIPSTYCSTVP</sequence>
<gene>
    <name evidence="2" type="ORF">IAG44_40170</name>
</gene>
<protein>
    <recommendedName>
        <fullName evidence="4">Secreted protein</fullName>
    </recommendedName>
</protein>
<name>A0A7H0IQF7_9ACTN</name>
<dbReference type="EMBL" id="CP060828">
    <property type="protein sequence ID" value="QNP75023.1"/>
    <property type="molecule type" value="Genomic_DNA"/>
</dbReference>
<evidence type="ECO:0000313" key="2">
    <source>
        <dbReference type="EMBL" id="QNP75023.1"/>
    </source>
</evidence>
<evidence type="ECO:0008006" key="4">
    <source>
        <dbReference type="Google" id="ProtNLM"/>
    </source>
</evidence>
<proteinExistence type="predicted"/>
<dbReference type="Proteomes" id="UP000516052">
    <property type="component" value="Chromosome"/>
</dbReference>
<dbReference type="RefSeq" id="WP_187751946.1">
    <property type="nucleotide sequence ID" value="NZ_CP060828.1"/>
</dbReference>
<dbReference type="KEGG" id="sroi:IAG44_40170"/>
<feature type="signal peptide" evidence="1">
    <location>
        <begin position="1"/>
        <end position="27"/>
    </location>
</feature>
<keyword evidence="1" id="KW-0732">Signal</keyword>
<accession>A0A7H0IQF7</accession>